<dbReference type="GO" id="GO:0004340">
    <property type="term" value="F:glucokinase activity"/>
    <property type="evidence" value="ECO:0007669"/>
    <property type="project" value="UniProtKB-EC"/>
</dbReference>
<dbReference type="EC" id="2.7.1.2" evidence="2"/>
<evidence type="ECO:0000256" key="1">
    <source>
        <dbReference type="ARBA" id="ARBA00006479"/>
    </source>
</evidence>
<dbReference type="Proteomes" id="UP001357223">
    <property type="component" value="Chromosome"/>
</dbReference>
<dbReference type="Pfam" id="PF00480">
    <property type="entry name" value="ROK"/>
    <property type="match status" value="1"/>
</dbReference>
<dbReference type="InterPro" id="IPR000600">
    <property type="entry name" value="ROK"/>
</dbReference>
<dbReference type="EMBL" id="CP137640">
    <property type="protein sequence ID" value="WVX82741.1"/>
    <property type="molecule type" value="Genomic_DNA"/>
</dbReference>
<keyword evidence="10" id="KW-1185">Reference proteome</keyword>
<dbReference type="NCBIfam" id="TIGR00744">
    <property type="entry name" value="ROK_glcA_fam"/>
    <property type="match status" value="1"/>
</dbReference>
<evidence type="ECO:0000256" key="4">
    <source>
        <dbReference type="ARBA" id="ARBA00022679"/>
    </source>
</evidence>
<accession>A0ABZ2CHZ0</accession>
<dbReference type="Gene3D" id="3.30.420.40">
    <property type="match status" value="2"/>
</dbReference>
<protein>
    <recommendedName>
        <fullName evidence="3">Glucokinase</fullName>
        <ecNumber evidence="2">2.7.1.2</ecNumber>
    </recommendedName>
    <alternativeName>
        <fullName evidence="8">Glucose kinase</fullName>
    </alternativeName>
</protein>
<dbReference type="InterPro" id="IPR004654">
    <property type="entry name" value="ROK_glcA"/>
</dbReference>
<gene>
    <name evidence="9" type="ORF">R4Z09_07090</name>
</gene>
<keyword evidence="7" id="KW-0067">ATP-binding</keyword>
<dbReference type="RefSeq" id="WP_338451636.1">
    <property type="nucleotide sequence ID" value="NZ_CP137640.1"/>
</dbReference>
<dbReference type="InterPro" id="IPR049874">
    <property type="entry name" value="ROK_cs"/>
</dbReference>
<sequence>MTEKWLVGVDIGGTTIKIAFINADGEIIEKWEIPTDNSNEGNNIIEDIANSIEQKRSALGVALQDIKGIGVGAPGPANLETGRIEYATNLSWPDDYPLKELLEAKIDLPIMINNDANCAALGEMWKGAGNGERELVCVTLGTGVGGGIITHGEIVQGVKGAAGEIGHITSIPNGGVPCNCGKTGCLETIASATGIVRLAMNHINKAMVEEDELSGLYKENGKITAKNVFDLARNGDKAAQAIIAEVSFHLGFALANIANTLNPSKIVIGGGVSKAGEVLMTPVESHFKKYAFPNVAKSTTLVSAILGNDAGVIGAAWLIKSVGN</sequence>
<dbReference type="PANTHER" id="PTHR18964">
    <property type="entry name" value="ROK (REPRESSOR, ORF, KINASE) FAMILY"/>
    <property type="match status" value="1"/>
</dbReference>
<keyword evidence="4 9" id="KW-0808">Transferase</keyword>
<proteinExistence type="inferred from homology"/>
<dbReference type="PANTHER" id="PTHR18964:SF149">
    <property type="entry name" value="BIFUNCTIONAL UDP-N-ACETYLGLUCOSAMINE 2-EPIMERASE_N-ACETYLMANNOSAMINE KINASE"/>
    <property type="match status" value="1"/>
</dbReference>
<keyword evidence="6" id="KW-0418">Kinase</keyword>
<evidence type="ECO:0000256" key="2">
    <source>
        <dbReference type="ARBA" id="ARBA00012323"/>
    </source>
</evidence>
<dbReference type="InterPro" id="IPR043129">
    <property type="entry name" value="ATPase_NBD"/>
</dbReference>
<evidence type="ECO:0000313" key="10">
    <source>
        <dbReference type="Proteomes" id="UP001357223"/>
    </source>
</evidence>
<evidence type="ECO:0000256" key="3">
    <source>
        <dbReference type="ARBA" id="ARBA00014701"/>
    </source>
</evidence>
<name>A0ABZ2CHZ0_9BACI</name>
<dbReference type="SUPFAM" id="SSF53067">
    <property type="entry name" value="Actin-like ATPase domain"/>
    <property type="match status" value="1"/>
</dbReference>
<dbReference type="PROSITE" id="PS01125">
    <property type="entry name" value="ROK"/>
    <property type="match status" value="1"/>
</dbReference>
<evidence type="ECO:0000256" key="8">
    <source>
        <dbReference type="ARBA" id="ARBA00032386"/>
    </source>
</evidence>
<evidence type="ECO:0000256" key="6">
    <source>
        <dbReference type="ARBA" id="ARBA00022777"/>
    </source>
</evidence>
<evidence type="ECO:0000256" key="5">
    <source>
        <dbReference type="ARBA" id="ARBA00022741"/>
    </source>
</evidence>
<evidence type="ECO:0000256" key="7">
    <source>
        <dbReference type="ARBA" id="ARBA00022840"/>
    </source>
</evidence>
<comment type="similarity">
    <text evidence="1">Belongs to the ROK (NagC/XylR) family.</text>
</comment>
<evidence type="ECO:0000313" key="9">
    <source>
        <dbReference type="EMBL" id="WVX82741.1"/>
    </source>
</evidence>
<keyword evidence="5" id="KW-0547">Nucleotide-binding</keyword>
<organism evidence="9 10">
    <name type="scientific">Niallia oryzisoli</name>
    <dbReference type="NCBI Taxonomy" id="1737571"/>
    <lineage>
        <taxon>Bacteria</taxon>
        <taxon>Bacillati</taxon>
        <taxon>Bacillota</taxon>
        <taxon>Bacilli</taxon>
        <taxon>Bacillales</taxon>
        <taxon>Bacillaceae</taxon>
        <taxon>Niallia</taxon>
    </lineage>
</organism>
<reference evidence="9 10" key="1">
    <citation type="submission" date="2023-10" db="EMBL/GenBank/DDBJ databases">
        <title>Niallia locisalis sp.nov. isolated from a salt pond sample.</title>
        <authorList>
            <person name="Li X.-J."/>
            <person name="Dong L."/>
        </authorList>
    </citation>
    <scope>NUCLEOTIDE SEQUENCE [LARGE SCALE GENOMIC DNA]</scope>
    <source>
        <strain evidence="9 10">DSM 29761</strain>
    </source>
</reference>